<reference evidence="1" key="1">
    <citation type="submission" date="2019-02" db="EMBL/GenBank/DDBJ databases">
        <authorList>
            <person name="Gruber-Vodicka R. H."/>
            <person name="Seah K. B. B."/>
        </authorList>
    </citation>
    <scope>NUCLEOTIDE SEQUENCE</scope>
    <source>
        <strain evidence="1">BECK_BZ125</strain>
    </source>
</reference>
<sequence length="658" mass="75789">MTSESPYRMTLSLNVLNHLGLNLYSNVPSVLSEVVANAWDADAEHVRITIDPTTGRERIVIQDDGCGMTRREVNERYLLVGYERREQNPGPTERFGRSPMGRKGIGKLSLFSIARTIEVRTVKEGEKSAFRMELDEIRKKIGKREATYRPKELPTDDIDFETGTRITITEPKKRIHQAAGALRKRLARRFSIIGPDYHFTVFIDGEEISHEDRDYYHKVQYLWTFGDEDGFYESLCANPKPTKNLSGLLGSVGEVRGWIGTVEESGKLKDEHGDNLNRIVVLVRGKVAQEDILEEFGETGLFSRYLIGEIHADFLDVDDKDDIATSSRQRINEDDPRYEALKIFIGKILKKIQSEWTRLRNEEGEEKALEIPAINEWFKELDRDQQENAKSLFGKINSFTIENPDDKKELLKQAVIAFEGFRYKKNLDALDAISIENLEEVIRMFSSLDDLEATLYHQITSGRIAVIRKLQEQVEKNVLEKVIQKNVFDHLWLLDPSWERATGSKYMEQQVRTEFGKIEAGLTEEEKKARLDIKYRTASGKHIIVELKRAERRISVYELGGQIRKYRNATIKLLNAAGLRNQPFEFVCVVGKDLVEQNDPNNPNLVKETLRPLDARVIRYEELLENAYALYNEFLKENEKVGRITRLLQAIDQAIDES</sequence>
<keyword evidence="1" id="KW-0808">Transferase</keyword>
<name>A0A450YKW5_9GAMM</name>
<dbReference type="Gene3D" id="3.30.565.10">
    <property type="entry name" value="Histidine kinase-like ATPase, C-terminal domain"/>
    <property type="match status" value="1"/>
</dbReference>
<dbReference type="Pfam" id="PF13589">
    <property type="entry name" value="HATPase_c_3"/>
    <property type="match status" value="1"/>
</dbReference>
<proteinExistence type="predicted"/>
<dbReference type="AlphaFoldDB" id="A0A450YKW5"/>
<evidence type="ECO:0000313" key="1">
    <source>
        <dbReference type="EMBL" id="VFK42156.1"/>
    </source>
</evidence>
<dbReference type="GO" id="GO:0016301">
    <property type="term" value="F:kinase activity"/>
    <property type="evidence" value="ECO:0007669"/>
    <property type="project" value="UniProtKB-KW"/>
</dbReference>
<organism evidence="1">
    <name type="scientific">Candidatus Kentrum sp. TC</name>
    <dbReference type="NCBI Taxonomy" id="2126339"/>
    <lineage>
        <taxon>Bacteria</taxon>
        <taxon>Pseudomonadati</taxon>
        <taxon>Pseudomonadota</taxon>
        <taxon>Gammaproteobacteria</taxon>
        <taxon>Candidatus Kentrum</taxon>
    </lineage>
</organism>
<gene>
    <name evidence="1" type="ORF">BECKTC1821E_GA0114239_10179</name>
</gene>
<protein>
    <submittedName>
        <fullName evidence="1">Histidine kinase-, DNA gyrase B-, and HSP90-like ATPase</fullName>
    </submittedName>
</protein>
<keyword evidence="1" id="KW-0418">Kinase</keyword>
<accession>A0A450YKW5</accession>
<dbReference type="EMBL" id="CAADFT010000017">
    <property type="protein sequence ID" value="VFK42156.1"/>
    <property type="molecule type" value="Genomic_DNA"/>
</dbReference>
<dbReference type="InterPro" id="IPR036890">
    <property type="entry name" value="HATPase_C_sf"/>
</dbReference>
<dbReference type="SUPFAM" id="SSF55874">
    <property type="entry name" value="ATPase domain of HSP90 chaperone/DNA topoisomerase II/histidine kinase"/>
    <property type="match status" value="1"/>
</dbReference>